<dbReference type="Proteomes" id="UP000789508">
    <property type="component" value="Unassembled WGS sequence"/>
</dbReference>
<accession>A0A9N9BLC6</accession>
<protein>
    <submittedName>
        <fullName evidence="1">13709_t:CDS:1</fullName>
    </submittedName>
</protein>
<gene>
    <name evidence="1" type="ORF">ALEPTO_LOCUS6895</name>
</gene>
<keyword evidence="2" id="KW-1185">Reference proteome</keyword>
<evidence type="ECO:0000313" key="2">
    <source>
        <dbReference type="Proteomes" id="UP000789508"/>
    </source>
</evidence>
<comment type="caution">
    <text evidence="1">The sequence shown here is derived from an EMBL/GenBank/DDBJ whole genome shotgun (WGS) entry which is preliminary data.</text>
</comment>
<name>A0A9N9BLC6_9GLOM</name>
<sequence>MKIFDIRFETVEVVESVEFVGPVKLFEPFGLSIFVSNNNKKNSLQSVHFLAINQVPYFRSQHALKPSQVDAKLAAYDHAVAPKFTLYNATKTTATSSCEQKLLEEVASLKEKLCKTEYVFDFIVSPKRTNGFKWNVDVRDATLEGLKKYIRKENEPPSLEKMEQY</sequence>
<dbReference type="AlphaFoldDB" id="A0A9N9BLC6"/>
<proteinExistence type="predicted"/>
<organism evidence="1 2">
    <name type="scientific">Ambispora leptoticha</name>
    <dbReference type="NCBI Taxonomy" id="144679"/>
    <lineage>
        <taxon>Eukaryota</taxon>
        <taxon>Fungi</taxon>
        <taxon>Fungi incertae sedis</taxon>
        <taxon>Mucoromycota</taxon>
        <taxon>Glomeromycotina</taxon>
        <taxon>Glomeromycetes</taxon>
        <taxon>Archaeosporales</taxon>
        <taxon>Ambisporaceae</taxon>
        <taxon>Ambispora</taxon>
    </lineage>
</organism>
<dbReference type="EMBL" id="CAJVPS010002624">
    <property type="protein sequence ID" value="CAG8572846.1"/>
    <property type="molecule type" value="Genomic_DNA"/>
</dbReference>
<dbReference type="OrthoDB" id="10571878at2759"/>
<evidence type="ECO:0000313" key="1">
    <source>
        <dbReference type="EMBL" id="CAG8572846.1"/>
    </source>
</evidence>
<reference evidence="1" key="1">
    <citation type="submission" date="2021-06" db="EMBL/GenBank/DDBJ databases">
        <authorList>
            <person name="Kallberg Y."/>
            <person name="Tangrot J."/>
            <person name="Rosling A."/>
        </authorList>
    </citation>
    <scope>NUCLEOTIDE SEQUENCE</scope>
    <source>
        <strain evidence="1">FL130A</strain>
    </source>
</reference>